<evidence type="ECO:0000313" key="6">
    <source>
        <dbReference type="Proteomes" id="UP000638043"/>
    </source>
</evidence>
<gene>
    <name evidence="5" type="ORF">GCM10010910_27220</name>
</gene>
<dbReference type="CDD" id="cd02440">
    <property type="entry name" value="AdoMet_MTases"/>
    <property type="match status" value="1"/>
</dbReference>
<dbReference type="SUPFAM" id="SSF53335">
    <property type="entry name" value="S-adenosyl-L-methionine-dependent methyltransferases"/>
    <property type="match status" value="1"/>
</dbReference>
<sequence>MTLAVRAEHLAERMDDPDCSETMLRRTYERFGLVNRAVACWGRVYRELIRPELAALERAGHAARILDIGCGAGDVLHRLIAAARRDGFAVAGVGIDPDARAIGAARPGPGVHFRRAYSRELVDEGATFDLVVSNHLLHHLGADEFDALLADSARLGERLSVHSDIARGRLAYAAFSLGALPVAPGTFLRVDGLTSIRRSYTPAELAERLPAPWRVERPGRFRLLAVHRPVSPRILP</sequence>
<dbReference type="PANTHER" id="PTHR43464">
    <property type="entry name" value="METHYLTRANSFERASE"/>
    <property type="match status" value="1"/>
</dbReference>
<dbReference type="PANTHER" id="PTHR43464:SF19">
    <property type="entry name" value="UBIQUINONE BIOSYNTHESIS O-METHYLTRANSFERASE, MITOCHONDRIAL"/>
    <property type="match status" value="1"/>
</dbReference>
<organism evidence="5 6">
    <name type="scientific">Microbacterium nanhaiense</name>
    <dbReference type="NCBI Taxonomy" id="1301026"/>
    <lineage>
        <taxon>Bacteria</taxon>
        <taxon>Bacillati</taxon>
        <taxon>Actinomycetota</taxon>
        <taxon>Actinomycetes</taxon>
        <taxon>Micrococcales</taxon>
        <taxon>Microbacteriaceae</taxon>
        <taxon>Microbacterium</taxon>
    </lineage>
</organism>
<evidence type="ECO:0000256" key="2">
    <source>
        <dbReference type="ARBA" id="ARBA00022679"/>
    </source>
</evidence>
<dbReference type="InterPro" id="IPR041698">
    <property type="entry name" value="Methyltransf_25"/>
</dbReference>
<reference evidence="6" key="1">
    <citation type="journal article" date="2019" name="Int. J. Syst. Evol. Microbiol.">
        <title>The Global Catalogue of Microorganisms (GCM) 10K type strain sequencing project: providing services to taxonomists for standard genome sequencing and annotation.</title>
        <authorList>
            <consortium name="The Broad Institute Genomics Platform"/>
            <consortium name="The Broad Institute Genome Sequencing Center for Infectious Disease"/>
            <person name="Wu L."/>
            <person name="Ma J."/>
        </authorList>
    </citation>
    <scope>NUCLEOTIDE SEQUENCE [LARGE SCALE GENOMIC DNA]</scope>
    <source>
        <strain evidence="6">CGMCC 4.7181</strain>
    </source>
</reference>
<accession>A0ABQ2N385</accession>
<dbReference type="Gene3D" id="3.40.50.150">
    <property type="entry name" value="Vaccinia Virus protein VP39"/>
    <property type="match status" value="1"/>
</dbReference>
<keyword evidence="1" id="KW-0489">Methyltransferase</keyword>
<dbReference type="EMBL" id="BMMQ01000010">
    <property type="protein sequence ID" value="GGO66847.1"/>
    <property type="molecule type" value="Genomic_DNA"/>
</dbReference>
<evidence type="ECO:0000256" key="1">
    <source>
        <dbReference type="ARBA" id="ARBA00022603"/>
    </source>
</evidence>
<evidence type="ECO:0000256" key="3">
    <source>
        <dbReference type="ARBA" id="ARBA00022691"/>
    </source>
</evidence>
<keyword evidence="3" id="KW-0949">S-adenosyl-L-methionine</keyword>
<keyword evidence="2" id="KW-0808">Transferase</keyword>
<evidence type="ECO:0000313" key="5">
    <source>
        <dbReference type="EMBL" id="GGO66847.1"/>
    </source>
</evidence>
<name>A0ABQ2N385_9MICO</name>
<dbReference type="NCBIfam" id="NF004851">
    <property type="entry name" value="PRK06202.1"/>
    <property type="match status" value="1"/>
</dbReference>
<keyword evidence="6" id="KW-1185">Reference proteome</keyword>
<dbReference type="InterPro" id="IPR029063">
    <property type="entry name" value="SAM-dependent_MTases_sf"/>
</dbReference>
<comment type="caution">
    <text evidence="5">The sequence shown here is derived from an EMBL/GenBank/DDBJ whole genome shotgun (WGS) entry which is preliminary data.</text>
</comment>
<feature type="domain" description="Methyltransferase" evidence="4">
    <location>
        <begin position="65"/>
        <end position="154"/>
    </location>
</feature>
<evidence type="ECO:0000259" key="4">
    <source>
        <dbReference type="Pfam" id="PF13649"/>
    </source>
</evidence>
<protein>
    <recommendedName>
        <fullName evidence="4">Methyltransferase domain-containing protein</fullName>
    </recommendedName>
</protein>
<dbReference type="Proteomes" id="UP000638043">
    <property type="component" value="Unassembled WGS sequence"/>
</dbReference>
<dbReference type="Pfam" id="PF13649">
    <property type="entry name" value="Methyltransf_25"/>
    <property type="match status" value="1"/>
</dbReference>
<proteinExistence type="predicted"/>
<dbReference type="RefSeq" id="WP_188702790.1">
    <property type="nucleotide sequence ID" value="NZ_BMMQ01000010.1"/>
</dbReference>